<gene>
    <name evidence="2" type="ORF">GTA51_14355</name>
</gene>
<reference evidence="2 3" key="1">
    <citation type="submission" date="2020-01" db="EMBL/GenBank/DDBJ databases">
        <title>Genome sequence of Desulfovibrio aerotolerans DSM 16695(T).</title>
        <authorList>
            <person name="Karnachuk O."/>
            <person name="Avakyan M."/>
            <person name="Mardanov A."/>
            <person name="Kadnikov V."/>
            <person name="Ravin N."/>
        </authorList>
    </citation>
    <scope>NUCLEOTIDE SEQUENCE [LARGE SCALE GENOMIC DNA]</scope>
    <source>
        <strain evidence="2 3">DSM 16695</strain>
    </source>
</reference>
<protein>
    <submittedName>
        <fullName evidence="2">Chromosome partitioning protein ParB</fullName>
    </submittedName>
</protein>
<comment type="caution">
    <text evidence="2">The sequence shown here is derived from an EMBL/GenBank/DDBJ whole genome shotgun (WGS) entry which is preliminary data.</text>
</comment>
<keyword evidence="3" id="KW-1185">Reference proteome</keyword>
<dbReference type="EMBL" id="WVUD01000029">
    <property type="protein sequence ID" value="MYL84310.1"/>
    <property type="molecule type" value="Genomic_DNA"/>
</dbReference>
<feature type="compositionally biased region" description="Gly residues" evidence="1">
    <location>
        <begin position="109"/>
        <end position="118"/>
    </location>
</feature>
<evidence type="ECO:0000313" key="2">
    <source>
        <dbReference type="EMBL" id="MYL84310.1"/>
    </source>
</evidence>
<dbReference type="SUPFAM" id="SSF110849">
    <property type="entry name" value="ParB/Sulfiredoxin"/>
    <property type="match status" value="1"/>
</dbReference>
<evidence type="ECO:0000313" key="3">
    <source>
        <dbReference type="Proteomes" id="UP000482487"/>
    </source>
</evidence>
<dbReference type="RefSeq" id="WP_160962213.1">
    <property type="nucleotide sequence ID" value="NZ_WVUD01000029.1"/>
</dbReference>
<evidence type="ECO:0000256" key="1">
    <source>
        <dbReference type="SAM" id="MobiDB-lite"/>
    </source>
</evidence>
<organism evidence="2 3">
    <name type="scientific">Solidesulfovibrio aerotolerans</name>
    <dbReference type="NCBI Taxonomy" id="295255"/>
    <lineage>
        <taxon>Bacteria</taxon>
        <taxon>Pseudomonadati</taxon>
        <taxon>Thermodesulfobacteriota</taxon>
        <taxon>Desulfovibrionia</taxon>
        <taxon>Desulfovibrionales</taxon>
        <taxon>Desulfovibrionaceae</taxon>
        <taxon>Solidesulfovibrio</taxon>
    </lineage>
</organism>
<accession>A0A7C9MGJ8</accession>
<sequence>MQPLFLHPRDVDIAAPHLFWAAPPDAVLVESLATLGQITPALVVETGGRPILAAGSRRAAALRQIRGSALCALAVSLDGPADNDGYAGYGGHAGHAGHTGHTGQAGHTGHTGQGGQEGHTGHAGHDGQGGPAPAVSPALRLGLYYLASNQGRAVTDAMAVAAGRYFAAHASLDDFLRLAGPYLFAADDRRARLVAQWLGLPPELDALLASGHVPLGSGGQLAALDADTRAALTPLLAAVRWSRGSLTGALTWITEAARLAGEPAAALLARCGVLELPHRGLSPNDLTAGLLAGLRRLRYPALTTLEARFSALSRELSRGSRVKLRPSQGFEADAVTFEVTVKSPAELVKAGAALAAMAASPVLPQLLTIAHDDPDGPVGEAPA</sequence>
<feature type="region of interest" description="Disordered" evidence="1">
    <location>
        <begin position="95"/>
        <end position="132"/>
    </location>
</feature>
<dbReference type="InterPro" id="IPR036086">
    <property type="entry name" value="ParB/Sulfiredoxin_sf"/>
</dbReference>
<dbReference type="OrthoDB" id="5449294at2"/>
<proteinExistence type="predicted"/>
<dbReference type="Proteomes" id="UP000482487">
    <property type="component" value="Unassembled WGS sequence"/>
</dbReference>
<name>A0A7C9MGJ8_9BACT</name>
<dbReference type="AlphaFoldDB" id="A0A7C9MGJ8"/>
<feature type="compositionally biased region" description="Low complexity" evidence="1">
    <location>
        <begin position="99"/>
        <end position="108"/>
    </location>
</feature>